<comment type="cofactor">
    <cofactor evidence="1">
        <name>pyridoxal 5'-phosphate</name>
        <dbReference type="ChEBI" id="CHEBI:597326"/>
    </cofactor>
</comment>
<dbReference type="PANTHER" id="PTHR42790:SF19">
    <property type="entry name" value="KYNURENINE_ALPHA-AMINOADIPATE AMINOTRANSFERASE, MITOCHONDRIAL"/>
    <property type="match status" value="1"/>
</dbReference>
<dbReference type="Proteomes" id="UP000295063">
    <property type="component" value="Unassembled WGS sequence"/>
</dbReference>
<proteinExistence type="inferred from homology"/>
<keyword evidence="9" id="KW-1185">Reference proteome</keyword>
<dbReference type="InterPro" id="IPR004839">
    <property type="entry name" value="Aminotransferase_I/II_large"/>
</dbReference>
<keyword evidence="6" id="KW-0663">Pyridoxal phosphate</keyword>
<evidence type="ECO:0000313" key="9">
    <source>
        <dbReference type="Proteomes" id="UP000295063"/>
    </source>
</evidence>
<keyword evidence="4" id="KW-0032">Aminotransferase</keyword>
<protein>
    <submittedName>
        <fullName evidence="8">2-aminoadipate transaminase</fullName>
    </submittedName>
</protein>
<dbReference type="InterPro" id="IPR015422">
    <property type="entry name" value="PyrdxlP-dep_Trfase_small"/>
</dbReference>
<dbReference type="OrthoDB" id="9802328at2"/>
<keyword evidence="5" id="KW-0808">Transferase</keyword>
<dbReference type="RefSeq" id="WP_132082774.1">
    <property type="nucleotide sequence ID" value="NZ_DAMAKO010000002.1"/>
</dbReference>
<evidence type="ECO:0000256" key="6">
    <source>
        <dbReference type="ARBA" id="ARBA00022898"/>
    </source>
</evidence>
<gene>
    <name evidence="8" type="ORF">EV210_11480</name>
</gene>
<dbReference type="Gene3D" id="3.40.640.10">
    <property type="entry name" value="Type I PLP-dependent aspartate aminotransferase-like (Major domain)"/>
    <property type="match status" value="1"/>
</dbReference>
<accession>A0A4R1PUY3</accession>
<dbReference type="SUPFAM" id="SSF53383">
    <property type="entry name" value="PLP-dependent transferases"/>
    <property type="match status" value="1"/>
</dbReference>
<dbReference type="InterPro" id="IPR050859">
    <property type="entry name" value="Class-I_PLP-dep_aminotransf"/>
</dbReference>
<dbReference type="GO" id="GO:0008483">
    <property type="term" value="F:transaminase activity"/>
    <property type="evidence" value="ECO:0007669"/>
    <property type="project" value="UniProtKB-KW"/>
</dbReference>
<sequence length="395" mass="43529">MNIQWANGVSGMDNPAVNDVLKIIQRNDIISFAGGLPSARSFPIKELAAAFHSTLLEEGAAALQYGVANGYEPLRSWVAERLQKQGIDCKPGNIIITNGSQQVLDLACRLLVNPGDAIAVENPTYLAAIQVFKGAQANILPVPVDAYGMNIDELAKVLQREKPKFIYVNPTFQNPTGVTMTVERRQQLAQLAAKYQVPVVEDNPYGELRYDGTPVPPIKSFPGGEWVLYAGTISKIVAPGLRIGWMAAGEEFIAKMASAKQISDVLTNSLTQRALYRYLCNHDIDNHIGTIVAQYKEQRDSMLEAMKAFFPAEVTWTIPDGGMFIWATLPENIDTTKLLPEAIKEKVAFVPGAPFYSDDTGQSHNTMRLNFSNSTPDMIYEGMERLGRLLKAHVR</sequence>
<dbReference type="GO" id="GO:1901605">
    <property type="term" value="P:alpha-amino acid metabolic process"/>
    <property type="evidence" value="ECO:0007669"/>
    <property type="project" value="TreeGrafter"/>
</dbReference>
<reference evidence="8 9" key="1">
    <citation type="submission" date="2019-03" db="EMBL/GenBank/DDBJ databases">
        <title>Genomic Encyclopedia of Type Strains, Phase IV (KMG-IV): sequencing the most valuable type-strain genomes for metagenomic binning, comparative biology and taxonomic classification.</title>
        <authorList>
            <person name="Goeker M."/>
        </authorList>
    </citation>
    <scope>NUCLEOTIDE SEQUENCE [LARGE SCALE GENOMIC DNA]</scope>
    <source>
        <strain evidence="8 9">DSM 15969</strain>
    </source>
</reference>
<evidence type="ECO:0000256" key="4">
    <source>
        <dbReference type="ARBA" id="ARBA00022576"/>
    </source>
</evidence>
<evidence type="ECO:0000259" key="7">
    <source>
        <dbReference type="Pfam" id="PF00155"/>
    </source>
</evidence>
<evidence type="ECO:0000256" key="1">
    <source>
        <dbReference type="ARBA" id="ARBA00001933"/>
    </source>
</evidence>
<organism evidence="8 9">
    <name type="scientific">Anaerospora hongkongensis</name>
    <dbReference type="NCBI Taxonomy" id="244830"/>
    <lineage>
        <taxon>Bacteria</taxon>
        <taxon>Bacillati</taxon>
        <taxon>Bacillota</taxon>
        <taxon>Negativicutes</taxon>
        <taxon>Selenomonadales</taxon>
        <taxon>Sporomusaceae</taxon>
        <taxon>Anaerospora</taxon>
    </lineage>
</organism>
<dbReference type="InterPro" id="IPR015421">
    <property type="entry name" value="PyrdxlP-dep_Trfase_major"/>
</dbReference>
<dbReference type="GO" id="GO:0030170">
    <property type="term" value="F:pyridoxal phosphate binding"/>
    <property type="evidence" value="ECO:0007669"/>
    <property type="project" value="InterPro"/>
</dbReference>
<evidence type="ECO:0000256" key="2">
    <source>
        <dbReference type="ARBA" id="ARBA00007441"/>
    </source>
</evidence>
<comment type="similarity">
    <text evidence="2">Belongs to the class-I pyridoxal-phosphate-dependent aminotransferase family.</text>
</comment>
<feature type="domain" description="Aminotransferase class I/classII large" evidence="7">
    <location>
        <begin position="41"/>
        <end position="386"/>
    </location>
</feature>
<dbReference type="FunFam" id="3.40.640.10:FF:000053">
    <property type="entry name" value="Aminotransferase, class I"/>
    <property type="match status" value="1"/>
</dbReference>
<dbReference type="Pfam" id="PF00155">
    <property type="entry name" value="Aminotran_1_2"/>
    <property type="match status" value="1"/>
</dbReference>
<dbReference type="AlphaFoldDB" id="A0A4R1PUY3"/>
<dbReference type="InterPro" id="IPR015424">
    <property type="entry name" value="PyrdxlP-dep_Trfase"/>
</dbReference>
<dbReference type="Gene3D" id="3.90.1150.10">
    <property type="entry name" value="Aspartate Aminotransferase, domain 1"/>
    <property type="match status" value="1"/>
</dbReference>
<dbReference type="EMBL" id="SLUI01000014">
    <property type="protein sequence ID" value="TCL35063.1"/>
    <property type="molecule type" value="Genomic_DNA"/>
</dbReference>
<evidence type="ECO:0000313" key="8">
    <source>
        <dbReference type="EMBL" id="TCL35063.1"/>
    </source>
</evidence>
<name>A0A4R1PUY3_9FIRM</name>
<comment type="subunit">
    <text evidence="3">Homodimer.</text>
</comment>
<comment type="caution">
    <text evidence="8">The sequence shown here is derived from an EMBL/GenBank/DDBJ whole genome shotgun (WGS) entry which is preliminary data.</text>
</comment>
<dbReference type="PANTHER" id="PTHR42790">
    <property type="entry name" value="AMINOTRANSFERASE"/>
    <property type="match status" value="1"/>
</dbReference>
<evidence type="ECO:0000256" key="5">
    <source>
        <dbReference type="ARBA" id="ARBA00022679"/>
    </source>
</evidence>
<evidence type="ECO:0000256" key="3">
    <source>
        <dbReference type="ARBA" id="ARBA00011738"/>
    </source>
</evidence>
<dbReference type="CDD" id="cd00609">
    <property type="entry name" value="AAT_like"/>
    <property type="match status" value="1"/>
</dbReference>